<evidence type="ECO:0000256" key="2">
    <source>
        <dbReference type="ARBA" id="ARBA00009046"/>
    </source>
</evidence>
<organism evidence="12 13">
    <name type="scientific">Xylophilus ampelinus</name>
    <dbReference type="NCBI Taxonomy" id="54067"/>
    <lineage>
        <taxon>Bacteria</taxon>
        <taxon>Pseudomonadati</taxon>
        <taxon>Pseudomonadota</taxon>
        <taxon>Betaproteobacteria</taxon>
        <taxon>Burkholderiales</taxon>
        <taxon>Xylophilus</taxon>
    </lineage>
</organism>
<dbReference type="InterPro" id="IPR006474">
    <property type="entry name" value="Helicase_Cas3_CRISPR-ass_core"/>
</dbReference>
<evidence type="ECO:0000259" key="11">
    <source>
        <dbReference type="PROSITE" id="PS51643"/>
    </source>
</evidence>
<dbReference type="GO" id="GO:0046872">
    <property type="term" value="F:metal ion binding"/>
    <property type="evidence" value="ECO:0007669"/>
    <property type="project" value="UniProtKB-KW"/>
</dbReference>
<comment type="similarity">
    <text evidence="1">In the N-terminal section; belongs to the CRISPR-associated nuclease Cas3-HD family.</text>
</comment>
<dbReference type="InterPro" id="IPR038257">
    <property type="entry name" value="CRISPR-assoc_Cas3_HD_sf"/>
</dbReference>
<dbReference type="PANTHER" id="PTHR47963:SF9">
    <property type="entry name" value="CRISPR-ASSOCIATED ENDONUCLEASE_HELICASE CAS3"/>
    <property type="match status" value="1"/>
</dbReference>
<dbReference type="Pfam" id="PF00270">
    <property type="entry name" value="DEAD"/>
    <property type="match status" value="1"/>
</dbReference>
<dbReference type="GO" id="GO:0005524">
    <property type="term" value="F:ATP binding"/>
    <property type="evidence" value="ECO:0007669"/>
    <property type="project" value="UniProtKB-KW"/>
</dbReference>
<dbReference type="GO" id="GO:0004518">
    <property type="term" value="F:nuclease activity"/>
    <property type="evidence" value="ECO:0007669"/>
    <property type="project" value="UniProtKB-KW"/>
</dbReference>
<dbReference type="InterPro" id="IPR050547">
    <property type="entry name" value="DEAD_box_RNA_helicases"/>
</dbReference>
<dbReference type="InterPro" id="IPR011545">
    <property type="entry name" value="DEAD/DEAH_box_helicase_dom"/>
</dbReference>
<dbReference type="InterPro" id="IPR014001">
    <property type="entry name" value="Helicase_ATP-bd"/>
</dbReference>
<dbReference type="GO" id="GO:0016787">
    <property type="term" value="F:hydrolase activity"/>
    <property type="evidence" value="ECO:0007669"/>
    <property type="project" value="UniProtKB-KW"/>
</dbReference>
<dbReference type="InterPro" id="IPR027417">
    <property type="entry name" value="P-loop_NTPase"/>
</dbReference>
<keyword evidence="6" id="KW-0378">Hydrolase</keyword>
<evidence type="ECO:0000256" key="4">
    <source>
        <dbReference type="ARBA" id="ARBA00022723"/>
    </source>
</evidence>
<feature type="domain" description="Helicase ATP-binding" evidence="10">
    <location>
        <begin position="291"/>
        <end position="498"/>
    </location>
</feature>
<dbReference type="InterPro" id="IPR006483">
    <property type="entry name" value="CRISPR-assoc_Cas3_HD"/>
</dbReference>
<dbReference type="Gene3D" id="3.40.50.300">
    <property type="entry name" value="P-loop containing nucleotide triphosphate hydrolases"/>
    <property type="match status" value="1"/>
</dbReference>
<evidence type="ECO:0000259" key="10">
    <source>
        <dbReference type="PROSITE" id="PS51192"/>
    </source>
</evidence>
<evidence type="ECO:0000256" key="7">
    <source>
        <dbReference type="ARBA" id="ARBA00022806"/>
    </source>
</evidence>
<keyword evidence="9" id="KW-0051">Antiviral defense</keyword>
<keyword evidence="13" id="KW-1185">Reference proteome</keyword>
<dbReference type="Gene3D" id="1.10.3210.30">
    <property type="match status" value="1"/>
</dbReference>
<dbReference type="CDD" id="cd09641">
    <property type="entry name" value="Cas3''_I"/>
    <property type="match status" value="1"/>
</dbReference>
<dbReference type="SUPFAM" id="SSF52540">
    <property type="entry name" value="P-loop containing nucleoside triphosphate hydrolases"/>
    <property type="match status" value="1"/>
</dbReference>
<evidence type="ECO:0000256" key="8">
    <source>
        <dbReference type="ARBA" id="ARBA00022840"/>
    </source>
</evidence>
<evidence type="ECO:0000256" key="1">
    <source>
        <dbReference type="ARBA" id="ARBA00006847"/>
    </source>
</evidence>
<evidence type="ECO:0000313" key="12">
    <source>
        <dbReference type="EMBL" id="PYE78451.1"/>
    </source>
</evidence>
<dbReference type="GO" id="GO:0051607">
    <property type="term" value="P:defense response to virus"/>
    <property type="evidence" value="ECO:0007669"/>
    <property type="project" value="UniProtKB-KW"/>
</dbReference>
<dbReference type="Pfam" id="PF18019">
    <property type="entry name" value="Cas3_HD"/>
    <property type="match status" value="1"/>
</dbReference>
<keyword evidence="5" id="KW-0547">Nucleotide-binding</keyword>
<dbReference type="CDD" id="cd17930">
    <property type="entry name" value="DEXHc_cas3"/>
    <property type="match status" value="1"/>
</dbReference>
<evidence type="ECO:0000313" key="13">
    <source>
        <dbReference type="Proteomes" id="UP000247540"/>
    </source>
</evidence>
<dbReference type="NCBIfam" id="TIGR01596">
    <property type="entry name" value="cas3_HD"/>
    <property type="match status" value="1"/>
</dbReference>
<dbReference type="OrthoDB" id="9810236at2"/>
<dbReference type="NCBIfam" id="TIGR01587">
    <property type="entry name" value="cas3_core"/>
    <property type="match status" value="1"/>
</dbReference>
<evidence type="ECO:0000256" key="9">
    <source>
        <dbReference type="ARBA" id="ARBA00023118"/>
    </source>
</evidence>
<sequence>MQTSPPEQWIAWGKLGRAVDGSVEATHPLLDHMADVAAVLETVLHLPAVQRALERAAGRPLSDVDRARLAVLAFLHDIGKANAGFQVRYWRERAERPAAWTVAECGHGSQGWALFGQSLHGAARVTAGLPLQAMETWGDAVRPLLHASISHHGRPVGDEATFSIWQPVRDGVACIYDPAVTVAAMGARVQVLYPQAFATKAPDLPDAPVFAHLFAGLVQLADWLGSDTRPGFFPYTRPGEDRATTALQCARHALRAVGLDVGGAAVRLASTACDFAQAFGVPSPRPMQAAMADDSLGPVVVLEAETGSGKTEAALWRFLHLWRAGQVDALYFALPTRVAASQLYERVQAFVHRVWPVDAPVAVRALPGYTAADGETPQALPDFQVLWSDTPGDAEAERRWAAESPKRYLAATIAVGTVDQALLGALQIKHAHLRQAMLARSLLVVDEVHASDAYMTRLLEHLLRAHMACGGQALLLSATLGASARSRYLSIGGNRRTDSVPPPLAQAQALPYPAIGHRAAGGPTLLPVEGNPRHKTVYWETWDQIDAPDAIAVRAVEAAAAGARVLVVRNTVPAAVATLKAVEALAAAQGLDCLFRVGDNGGASTLHHSRFSRQDRPLLDAEVQAQVGKQRRPRGGLVVIGTQTLEQSLDIDADLLITDLCPMDVLLQRLGRLHRHERPSREAPNDHRPAGFERPCVWVLTPPGNDLSPLLQRQRHGLGPIRKPGEPMGGVYVDLRVVEATRRLITAQPTRSIPADNRLLVEQATHPDALDAITQALGEAWVRFGIDYEGALAATKTVANLHALSFDQPFDDVRFPENEGRIGSRLGVADRIVVFDPPQQGPFGKAVTQLAIRHHLLPRGLAPDAQASQVSALPDVTGFTFGLGSAHYRYTRLGVERLPSTTKESAHDAA</sequence>
<protein>
    <submittedName>
        <fullName evidence="12">CRISPR-associated Cas3 family helicase</fullName>
    </submittedName>
</protein>
<keyword evidence="8" id="KW-0067">ATP-binding</keyword>
<accession>A0A318SZF2</accession>
<dbReference type="Pfam" id="PF22590">
    <property type="entry name" value="Cas3-like_C_2"/>
    <property type="match status" value="1"/>
</dbReference>
<name>A0A318SZF2_9BURK</name>
<dbReference type="InterPro" id="IPR054712">
    <property type="entry name" value="Cas3-like_dom"/>
</dbReference>
<keyword evidence="3" id="KW-0540">Nuclease</keyword>
<dbReference type="GO" id="GO:0003723">
    <property type="term" value="F:RNA binding"/>
    <property type="evidence" value="ECO:0007669"/>
    <property type="project" value="TreeGrafter"/>
</dbReference>
<comment type="caution">
    <text evidence="12">The sequence shown here is derived from an EMBL/GenBank/DDBJ whole genome shotgun (WGS) entry which is preliminary data.</text>
</comment>
<dbReference type="PROSITE" id="PS51643">
    <property type="entry name" value="HD_CAS3"/>
    <property type="match status" value="1"/>
</dbReference>
<keyword evidence="7" id="KW-0347">Helicase</keyword>
<dbReference type="SMART" id="SM00487">
    <property type="entry name" value="DEXDc"/>
    <property type="match status" value="1"/>
</dbReference>
<dbReference type="AlphaFoldDB" id="A0A318SZF2"/>
<evidence type="ECO:0000256" key="5">
    <source>
        <dbReference type="ARBA" id="ARBA00022741"/>
    </source>
</evidence>
<evidence type="ECO:0000256" key="3">
    <source>
        <dbReference type="ARBA" id="ARBA00022722"/>
    </source>
</evidence>
<reference evidence="12 13" key="1">
    <citation type="submission" date="2018-06" db="EMBL/GenBank/DDBJ databases">
        <title>Genomic Encyclopedia of Type Strains, Phase III (KMG-III): the genomes of soil and plant-associated and newly described type strains.</title>
        <authorList>
            <person name="Whitman W."/>
        </authorList>
    </citation>
    <scope>NUCLEOTIDE SEQUENCE [LARGE SCALE GENOMIC DNA]</scope>
    <source>
        <strain evidence="12 13">CECT 7646</strain>
    </source>
</reference>
<gene>
    <name evidence="12" type="ORF">DFQ15_107101</name>
</gene>
<dbReference type="EMBL" id="QJTC01000007">
    <property type="protein sequence ID" value="PYE78451.1"/>
    <property type="molecule type" value="Genomic_DNA"/>
</dbReference>
<dbReference type="Proteomes" id="UP000247540">
    <property type="component" value="Unassembled WGS sequence"/>
</dbReference>
<dbReference type="GO" id="GO:0003724">
    <property type="term" value="F:RNA helicase activity"/>
    <property type="evidence" value="ECO:0007669"/>
    <property type="project" value="TreeGrafter"/>
</dbReference>
<keyword evidence="4" id="KW-0479">Metal-binding</keyword>
<evidence type="ECO:0000256" key="6">
    <source>
        <dbReference type="ARBA" id="ARBA00022801"/>
    </source>
</evidence>
<feature type="domain" description="HD Cas3-type" evidence="11">
    <location>
        <begin position="22"/>
        <end position="224"/>
    </location>
</feature>
<dbReference type="RefSeq" id="WP_110465246.1">
    <property type="nucleotide sequence ID" value="NZ_JAMOFZ010000007.1"/>
</dbReference>
<proteinExistence type="inferred from homology"/>
<comment type="similarity">
    <text evidence="2">In the central section; belongs to the CRISPR-associated helicase Cas3 family.</text>
</comment>
<dbReference type="PANTHER" id="PTHR47963">
    <property type="entry name" value="DEAD-BOX ATP-DEPENDENT RNA HELICASE 47, MITOCHONDRIAL"/>
    <property type="match status" value="1"/>
</dbReference>
<dbReference type="PROSITE" id="PS51192">
    <property type="entry name" value="HELICASE_ATP_BIND_1"/>
    <property type="match status" value="1"/>
</dbReference>